<keyword evidence="2" id="KW-0378">Hydrolase</keyword>
<dbReference type="InterPro" id="IPR022742">
    <property type="entry name" value="Hydrolase_4"/>
</dbReference>
<dbReference type="PANTHER" id="PTHR43265">
    <property type="entry name" value="ESTERASE ESTD"/>
    <property type="match status" value="1"/>
</dbReference>
<dbReference type="Proteomes" id="UP000295807">
    <property type="component" value="Unassembled WGS sequence"/>
</dbReference>
<comment type="caution">
    <text evidence="2">The sequence shown here is derived from an EMBL/GenBank/DDBJ whole genome shotgun (WGS) entry which is preliminary data.</text>
</comment>
<dbReference type="GO" id="GO:0004177">
    <property type="term" value="F:aminopeptidase activity"/>
    <property type="evidence" value="ECO:0007669"/>
    <property type="project" value="UniProtKB-KW"/>
</dbReference>
<evidence type="ECO:0000313" key="3">
    <source>
        <dbReference type="Proteomes" id="UP000295807"/>
    </source>
</evidence>
<organism evidence="2 3">
    <name type="scientific">Anseongella ginsenosidimutans</name>
    <dbReference type="NCBI Taxonomy" id="496056"/>
    <lineage>
        <taxon>Bacteria</taxon>
        <taxon>Pseudomonadati</taxon>
        <taxon>Bacteroidota</taxon>
        <taxon>Sphingobacteriia</taxon>
        <taxon>Sphingobacteriales</taxon>
        <taxon>Sphingobacteriaceae</taxon>
        <taxon>Anseongella</taxon>
    </lineage>
</organism>
<keyword evidence="3" id="KW-1185">Reference proteome</keyword>
<name>A0A4R3KL28_9SPHI</name>
<dbReference type="RefSeq" id="WP_132130698.1">
    <property type="nucleotide sequence ID" value="NZ_CP042432.1"/>
</dbReference>
<protein>
    <submittedName>
        <fullName evidence="2">Serine aminopeptidase S33 family</fullName>
    </submittedName>
</protein>
<gene>
    <name evidence="2" type="ORF">EDD80_1207</name>
</gene>
<feature type="domain" description="Serine aminopeptidase S33" evidence="1">
    <location>
        <begin position="83"/>
        <end position="176"/>
    </location>
</feature>
<dbReference type="OrthoDB" id="9809549at2"/>
<dbReference type="Pfam" id="PF12146">
    <property type="entry name" value="Hydrolase_4"/>
    <property type="match status" value="1"/>
</dbReference>
<sequence length="222" mass="24632">MDNFAVFRLLSLIYLLGSGLSGRSQTIDYQSYSRELTIAVNDSTNISGTIIRPAQSPDRNRLIILVSPPKRYDRDMSANKLKYFHYLANEFVQRGYSVFRFDNRGIGKSSGSNKTLTLYSHAADVKGICYFFLNSKAFSGMEIGLLGISEGGSSAIVAASEIPRVSCLLLLSTPANFGWEGFNYQMKKHFESRGAMFGLQEFADSMLITATKHGPIVHLRGE</sequence>
<evidence type="ECO:0000313" key="2">
    <source>
        <dbReference type="EMBL" id="TCS84641.1"/>
    </source>
</evidence>
<evidence type="ECO:0000259" key="1">
    <source>
        <dbReference type="Pfam" id="PF12146"/>
    </source>
</evidence>
<dbReference type="SUPFAM" id="SSF53474">
    <property type="entry name" value="alpha/beta-Hydrolases"/>
    <property type="match status" value="1"/>
</dbReference>
<keyword evidence="2" id="KW-0645">Protease</keyword>
<dbReference type="GO" id="GO:0052689">
    <property type="term" value="F:carboxylic ester hydrolase activity"/>
    <property type="evidence" value="ECO:0007669"/>
    <property type="project" value="TreeGrafter"/>
</dbReference>
<dbReference type="EMBL" id="SMAD01000020">
    <property type="protein sequence ID" value="TCS84641.1"/>
    <property type="molecule type" value="Genomic_DNA"/>
</dbReference>
<dbReference type="InterPro" id="IPR053145">
    <property type="entry name" value="AB_hydrolase_Est10"/>
</dbReference>
<proteinExistence type="predicted"/>
<reference evidence="2 3" key="1">
    <citation type="submission" date="2019-03" db="EMBL/GenBank/DDBJ databases">
        <title>Genomic Encyclopedia of Type Strains, Phase IV (KMG-IV): sequencing the most valuable type-strain genomes for metagenomic binning, comparative biology and taxonomic classification.</title>
        <authorList>
            <person name="Goeker M."/>
        </authorList>
    </citation>
    <scope>NUCLEOTIDE SEQUENCE [LARGE SCALE GENOMIC DNA]</scope>
    <source>
        <strain evidence="2 3">DSM 21100</strain>
    </source>
</reference>
<dbReference type="InterPro" id="IPR029058">
    <property type="entry name" value="AB_hydrolase_fold"/>
</dbReference>
<accession>A0A4R3KL28</accession>
<dbReference type="AlphaFoldDB" id="A0A4R3KL28"/>
<keyword evidence="2" id="KW-0031">Aminopeptidase</keyword>
<dbReference type="PANTHER" id="PTHR43265:SF1">
    <property type="entry name" value="ESTERASE ESTD"/>
    <property type="match status" value="1"/>
</dbReference>
<dbReference type="Gene3D" id="3.40.50.1820">
    <property type="entry name" value="alpha/beta hydrolase"/>
    <property type="match status" value="1"/>
</dbReference>